<dbReference type="EMBL" id="CM000881">
    <property type="protein sequence ID" value="KQK08648.1"/>
    <property type="molecule type" value="Genomic_DNA"/>
</dbReference>
<reference evidence="3" key="2">
    <citation type="submission" date="2017-06" db="EMBL/GenBank/DDBJ databases">
        <title>WGS assembly of Brachypodium distachyon.</title>
        <authorList>
            <consortium name="The International Brachypodium Initiative"/>
            <person name="Lucas S."/>
            <person name="Harmon-Smith M."/>
            <person name="Lail K."/>
            <person name="Tice H."/>
            <person name="Grimwood J."/>
            <person name="Bruce D."/>
            <person name="Barry K."/>
            <person name="Shu S."/>
            <person name="Lindquist E."/>
            <person name="Wang M."/>
            <person name="Pitluck S."/>
            <person name="Vogel J.P."/>
            <person name="Garvin D.F."/>
            <person name="Mockler T.C."/>
            <person name="Schmutz J."/>
            <person name="Rokhsar D."/>
            <person name="Bevan M.W."/>
        </authorList>
    </citation>
    <scope>NUCLEOTIDE SEQUENCE</scope>
    <source>
        <strain evidence="3">Bd21</strain>
    </source>
</reference>
<feature type="compositionally biased region" description="Polar residues" evidence="1">
    <location>
        <begin position="156"/>
        <end position="168"/>
    </location>
</feature>
<organism evidence="3">
    <name type="scientific">Brachypodium distachyon</name>
    <name type="common">Purple false brome</name>
    <name type="synonym">Trachynia distachya</name>
    <dbReference type="NCBI Taxonomy" id="15368"/>
    <lineage>
        <taxon>Eukaryota</taxon>
        <taxon>Viridiplantae</taxon>
        <taxon>Streptophyta</taxon>
        <taxon>Embryophyta</taxon>
        <taxon>Tracheophyta</taxon>
        <taxon>Spermatophyta</taxon>
        <taxon>Magnoliopsida</taxon>
        <taxon>Liliopsida</taxon>
        <taxon>Poales</taxon>
        <taxon>Poaceae</taxon>
        <taxon>BOP clade</taxon>
        <taxon>Pooideae</taxon>
        <taxon>Stipodae</taxon>
        <taxon>Brachypodieae</taxon>
        <taxon>Brachypodium</taxon>
    </lineage>
</organism>
<dbReference type="Gene3D" id="1.10.287.110">
    <property type="entry name" value="DnaJ domain"/>
    <property type="match status" value="1"/>
</dbReference>
<feature type="domain" description="J" evidence="2">
    <location>
        <begin position="10"/>
        <end position="82"/>
    </location>
</feature>
<dbReference type="GeneID" id="100843054"/>
<dbReference type="Gramene" id="KQK08648">
    <property type="protein sequence ID" value="KQK08648"/>
    <property type="gene ID" value="BRADI_2g43040v3"/>
</dbReference>
<dbReference type="SMART" id="SM00271">
    <property type="entry name" value="DnaJ"/>
    <property type="match status" value="1"/>
</dbReference>
<evidence type="ECO:0000259" key="2">
    <source>
        <dbReference type="PROSITE" id="PS50076"/>
    </source>
</evidence>
<dbReference type="STRING" id="15368.I1HP91"/>
<keyword evidence="5" id="KW-1185">Reference proteome</keyword>
<dbReference type="PROSITE" id="PS00636">
    <property type="entry name" value="DNAJ_1"/>
    <property type="match status" value="1"/>
</dbReference>
<feature type="compositionally biased region" description="Low complexity" evidence="1">
    <location>
        <begin position="137"/>
        <end position="155"/>
    </location>
</feature>
<dbReference type="PANTHER" id="PTHR44743:SF10">
    <property type="entry name" value="J DOMAIN-CONTAINING PROTEIN"/>
    <property type="match status" value="1"/>
</dbReference>
<dbReference type="FunCoup" id="I1HP91">
    <property type="interactions" value="1"/>
</dbReference>
<dbReference type="PROSITE" id="PS50076">
    <property type="entry name" value="DNAJ_2"/>
    <property type="match status" value="1"/>
</dbReference>
<dbReference type="SUPFAM" id="SSF46565">
    <property type="entry name" value="Chaperone J-domain"/>
    <property type="match status" value="1"/>
</dbReference>
<dbReference type="OMA" id="FESPQWF"/>
<gene>
    <name evidence="4" type="primary">LOC100843054</name>
    <name evidence="3" type="ORF">BRADI_2g43040v3</name>
</gene>
<name>I1HP91_BRADI</name>
<evidence type="ECO:0000313" key="3">
    <source>
        <dbReference type="EMBL" id="KQK08648.1"/>
    </source>
</evidence>
<dbReference type="InterPro" id="IPR036869">
    <property type="entry name" value="J_dom_sf"/>
</dbReference>
<dbReference type="OrthoDB" id="10250354at2759"/>
<dbReference type="EnsemblPlants" id="KQK08648">
    <property type="protein sequence ID" value="KQK08648"/>
    <property type="gene ID" value="BRADI_2g43040v3"/>
</dbReference>
<dbReference type="PRINTS" id="PR00625">
    <property type="entry name" value="JDOMAIN"/>
</dbReference>
<evidence type="ECO:0000256" key="1">
    <source>
        <dbReference type="SAM" id="MobiDB-lite"/>
    </source>
</evidence>
<dbReference type="GO" id="GO:0005783">
    <property type="term" value="C:endoplasmic reticulum"/>
    <property type="evidence" value="ECO:0007669"/>
    <property type="project" value="UniProtKB-ARBA"/>
</dbReference>
<dbReference type="HOGENOM" id="CLU_017633_11_2_1"/>
<protein>
    <recommendedName>
        <fullName evidence="2">J domain-containing protein</fullName>
    </recommendedName>
</protein>
<evidence type="ECO:0000313" key="5">
    <source>
        <dbReference type="Proteomes" id="UP000008810"/>
    </source>
</evidence>
<dbReference type="CDD" id="cd06257">
    <property type="entry name" value="DnaJ"/>
    <property type="match status" value="1"/>
</dbReference>
<dbReference type="Proteomes" id="UP000008810">
    <property type="component" value="Chromosome 2"/>
</dbReference>
<sequence>MQSAESHYQSYYAVLGVHPGASAAEIRAAYHRLAMRWHPDKIANGRADPALAEEAKGRFQKIHEAYQVLSDEKRRALYDAGVYDPLEDGQEEVEGFHDFLQEMLSLMATVGREEPVYSLGELQSMLDGMMQDFASPQPAAAAAAPPSSSSSSSSSFFTGAGSSRFNAPSSGQKRRRSSSRVRPQGFGSSACFSRTAFSGC</sequence>
<accession>I1HP91</accession>
<dbReference type="AlphaFoldDB" id="I1HP91"/>
<dbReference type="Pfam" id="PF00226">
    <property type="entry name" value="DnaJ"/>
    <property type="match status" value="1"/>
</dbReference>
<feature type="region of interest" description="Disordered" evidence="1">
    <location>
        <begin position="137"/>
        <end position="188"/>
    </location>
</feature>
<dbReference type="eggNOG" id="KOG0714">
    <property type="taxonomic scope" value="Eukaryota"/>
</dbReference>
<dbReference type="InterPro" id="IPR001623">
    <property type="entry name" value="DnaJ_domain"/>
</dbReference>
<dbReference type="RefSeq" id="XP_003569323.1">
    <property type="nucleotide sequence ID" value="XM_003569275.4"/>
</dbReference>
<evidence type="ECO:0000313" key="4">
    <source>
        <dbReference type="EnsemblPlants" id="KQK08648"/>
    </source>
</evidence>
<proteinExistence type="predicted"/>
<dbReference type="PANTHER" id="PTHR44743">
    <property type="entry name" value="PUTATIVE, EXPRESSED-RELATED"/>
    <property type="match status" value="1"/>
</dbReference>
<reference evidence="3 4" key="1">
    <citation type="journal article" date="2010" name="Nature">
        <title>Genome sequencing and analysis of the model grass Brachypodium distachyon.</title>
        <authorList>
            <consortium name="International Brachypodium Initiative"/>
        </authorList>
    </citation>
    <scope>NUCLEOTIDE SEQUENCE [LARGE SCALE GENOMIC DNA]</scope>
    <source>
        <strain evidence="3 4">Bd21</strain>
    </source>
</reference>
<dbReference type="KEGG" id="bdi:100843054"/>
<reference evidence="4" key="3">
    <citation type="submission" date="2018-08" db="UniProtKB">
        <authorList>
            <consortium name="EnsemblPlants"/>
        </authorList>
    </citation>
    <scope>IDENTIFICATION</scope>
    <source>
        <strain evidence="4">cv. Bd21</strain>
    </source>
</reference>
<dbReference type="InterPro" id="IPR018253">
    <property type="entry name" value="DnaJ_domain_CS"/>
</dbReference>